<dbReference type="InterPro" id="IPR006696">
    <property type="entry name" value="DUF423"/>
</dbReference>
<keyword evidence="3 6" id="KW-0812">Transmembrane</keyword>
<evidence type="ECO:0000256" key="1">
    <source>
        <dbReference type="ARBA" id="ARBA00004141"/>
    </source>
</evidence>
<evidence type="ECO:0000313" key="8">
    <source>
        <dbReference type="WBParaSite" id="sdigi.contig245.g6623.t1"/>
    </source>
</evidence>
<protein>
    <submittedName>
        <fullName evidence="8">Transmembrane protein 256 homolog</fullName>
    </submittedName>
</protein>
<evidence type="ECO:0000256" key="4">
    <source>
        <dbReference type="ARBA" id="ARBA00022989"/>
    </source>
</evidence>
<reference evidence="8" key="1">
    <citation type="submission" date="2022-11" db="UniProtKB">
        <authorList>
            <consortium name="WormBaseParasite"/>
        </authorList>
    </citation>
    <scope>IDENTIFICATION</scope>
</reference>
<keyword evidence="5 6" id="KW-0472">Membrane</keyword>
<feature type="transmembrane region" description="Helical" evidence="6">
    <location>
        <begin position="120"/>
        <end position="140"/>
    </location>
</feature>
<proteinExistence type="inferred from homology"/>
<dbReference type="PANTHER" id="PTHR43461">
    <property type="entry name" value="TRANSMEMBRANE PROTEIN 256"/>
    <property type="match status" value="1"/>
</dbReference>
<accession>A0A915PM96</accession>
<evidence type="ECO:0000256" key="5">
    <source>
        <dbReference type="ARBA" id="ARBA00023136"/>
    </source>
</evidence>
<evidence type="ECO:0000256" key="3">
    <source>
        <dbReference type="ARBA" id="ARBA00022692"/>
    </source>
</evidence>
<dbReference type="Proteomes" id="UP000887581">
    <property type="component" value="Unplaced"/>
</dbReference>
<evidence type="ECO:0000256" key="6">
    <source>
        <dbReference type="SAM" id="Phobius"/>
    </source>
</evidence>
<evidence type="ECO:0000256" key="2">
    <source>
        <dbReference type="ARBA" id="ARBA00006208"/>
    </source>
</evidence>
<keyword evidence="7" id="KW-1185">Reference proteome</keyword>
<sequence length="170" mass="18781">MEPGGCLPPRRHVHAFELDQTAILMDYLVKLLDSFCPPKSSRVAPSSKAHTLPLSLLNESNLLRLAGISGALAVSLSAYGSHVLRESGNTDERRTRAFETGNRYHLMHSLTLLVANKARFPWLTASLLLGGMVIFSGSCYHYSITGKDSMRRYTPIGGVMYILAWLSFLL</sequence>
<dbReference type="Pfam" id="PF04241">
    <property type="entry name" value="DUF423"/>
    <property type="match status" value="1"/>
</dbReference>
<dbReference type="GO" id="GO:0016020">
    <property type="term" value="C:membrane"/>
    <property type="evidence" value="ECO:0007669"/>
    <property type="project" value="UniProtKB-SubCell"/>
</dbReference>
<organism evidence="7 8">
    <name type="scientific">Setaria digitata</name>
    <dbReference type="NCBI Taxonomy" id="48799"/>
    <lineage>
        <taxon>Eukaryota</taxon>
        <taxon>Metazoa</taxon>
        <taxon>Ecdysozoa</taxon>
        <taxon>Nematoda</taxon>
        <taxon>Chromadorea</taxon>
        <taxon>Rhabditida</taxon>
        <taxon>Spirurina</taxon>
        <taxon>Spiruromorpha</taxon>
        <taxon>Filarioidea</taxon>
        <taxon>Setariidae</taxon>
        <taxon>Setaria</taxon>
    </lineage>
</organism>
<comment type="similarity">
    <text evidence="2">Belongs to the TMEM256 family.</text>
</comment>
<dbReference type="WBParaSite" id="sdigi.contig245.g6623.t1">
    <property type="protein sequence ID" value="sdigi.contig245.g6623.t1"/>
    <property type="gene ID" value="sdigi.contig245.g6623"/>
</dbReference>
<comment type="subcellular location">
    <subcellularLocation>
        <location evidence="1">Membrane</location>
        <topology evidence="1">Multi-pass membrane protein</topology>
    </subcellularLocation>
</comment>
<dbReference type="PANTHER" id="PTHR43461:SF1">
    <property type="entry name" value="TRANSMEMBRANE PROTEIN 256"/>
    <property type="match status" value="1"/>
</dbReference>
<name>A0A915PM96_9BILA</name>
<evidence type="ECO:0000313" key="7">
    <source>
        <dbReference type="Proteomes" id="UP000887581"/>
    </source>
</evidence>
<keyword evidence="4 6" id="KW-1133">Transmembrane helix</keyword>
<dbReference type="AlphaFoldDB" id="A0A915PM96"/>